<dbReference type="GeneID" id="77809002"/>
<proteinExistence type="predicted"/>
<sequence length="449" mass="51446">MTNQIKQDSFLQKITLIFQLFLTFVIADLPLEGKNALLDFDRQSGQDHRQLDDLIQSQQWPLPLLNHNAGYTTSPPSYEPQFAQRPFSEAQHGALLDDDWSRWPQLALSAADTPRTNPNPVSQSNKLDHQHFTHGSTMLSYSNTLGLVELARTELRLGNINLDPPTPENLLTTVIPSEPKHWPIQRSSLVGAFEEYDSVSSPTELREGRSNDLSSFKRKRLATTDHPKPKNRKKLSESKLAGSAVVPQTPEISKPSTDGEPINPLDMFSLTLKTYGLINPLAFPRSRKWTPETFFEKDVLHISDFWKNLNGSTQESDLTTDWLEIREFSRTIEQPIKASLGDAMKTQFAINTVGVYFKSTNPLKWRSLFEVDAQFPNMFAYLQKNQYHRHTARIHKNHLIPWQTMGVLPWEKPPKPWHLDIRTAKNFKLTIREKDNLKSLLDQLVHSNP</sequence>
<organism evidence="2 3">
    <name type="scientific">Puccinia triticina</name>
    <dbReference type="NCBI Taxonomy" id="208348"/>
    <lineage>
        <taxon>Eukaryota</taxon>
        <taxon>Fungi</taxon>
        <taxon>Dikarya</taxon>
        <taxon>Basidiomycota</taxon>
        <taxon>Pucciniomycotina</taxon>
        <taxon>Pucciniomycetes</taxon>
        <taxon>Pucciniales</taxon>
        <taxon>Pucciniaceae</taxon>
        <taxon>Puccinia</taxon>
    </lineage>
</organism>
<keyword evidence="3" id="KW-1185">Reference proteome</keyword>
<name>A0ABY7CFE1_9BASI</name>
<dbReference type="EMBL" id="CP110424">
    <property type="protein sequence ID" value="WAQ83794.1"/>
    <property type="molecule type" value="Genomic_DNA"/>
</dbReference>
<evidence type="ECO:0000313" key="2">
    <source>
        <dbReference type="EMBL" id="WAQ83794.1"/>
    </source>
</evidence>
<gene>
    <name evidence="2" type="ORF">PtA15_4A243</name>
</gene>
<feature type="region of interest" description="Disordered" evidence="1">
    <location>
        <begin position="199"/>
        <end position="260"/>
    </location>
</feature>
<evidence type="ECO:0000313" key="3">
    <source>
        <dbReference type="Proteomes" id="UP001164743"/>
    </source>
</evidence>
<dbReference type="RefSeq" id="XP_053019349.1">
    <property type="nucleotide sequence ID" value="XM_053168107.1"/>
</dbReference>
<accession>A0ABY7CFE1</accession>
<dbReference type="Proteomes" id="UP001164743">
    <property type="component" value="Chromosome 4A"/>
</dbReference>
<protein>
    <submittedName>
        <fullName evidence="2">Uncharacterized protein</fullName>
    </submittedName>
</protein>
<evidence type="ECO:0000256" key="1">
    <source>
        <dbReference type="SAM" id="MobiDB-lite"/>
    </source>
</evidence>
<reference evidence="2" key="1">
    <citation type="submission" date="2022-10" db="EMBL/GenBank/DDBJ databases">
        <title>Puccinia triticina Genome sequencing and assembly.</title>
        <authorList>
            <person name="Li C."/>
        </authorList>
    </citation>
    <scope>NUCLEOTIDE SEQUENCE</scope>
    <source>
        <strain evidence="2">Pt15</strain>
    </source>
</reference>